<dbReference type="AlphaFoldDB" id="A0AAW0T2Q6"/>
<protein>
    <submittedName>
        <fullName evidence="1">Uncharacterized protein</fullName>
    </submittedName>
</protein>
<proteinExistence type="predicted"/>
<gene>
    <name evidence="1" type="ORF">O3P69_018600</name>
</gene>
<accession>A0AAW0T2Q6</accession>
<keyword evidence="2" id="KW-1185">Reference proteome</keyword>
<reference evidence="1 2" key="1">
    <citation type="submission" date="2023-03" db="EMBL/GenBank/DDBJ databases">
        <title>High-quality genome of Scylla paramamosain provides insights in environmental adaptation.</title>
        <authorList>
            <person name="Zhang L."/>
        </authorList>
    </citation>
    <scope>NUCLEOTIDE SEQUENCE [LARGE SCALE GENOMIC DNA]</scope>
    <source>
        <strain evidence="1">LZ_2023a</strain>
        <tissue evidence="1">Muscle</tissue>
    </source>
</reference>
<dbReference type="EMBL" id="JARAKH010000040">
    <property type="protein sequence ID" value="KAK8381614.1"/>
    <property type="molecule type" value="Genomic_DNA"/>
</dbReference>
<dbReference type="Proteomes" id="UP001487740">
    <property type="component" value="Unassembled WGS sequence"/>
</dbReference>
<evidence type="ECO:0000313" key="1">
    <source>
        <dbReference type="EMBL" id="KAK8381614.1"/>
    </source>
</evidence>
<organism evidence="1 2">
    <name type="scientific">Scylla paramamosain</name>
    <name type="common">Mud crab</name>
    <dbReference type="NCBI Taxonomy" id="85552"/>
    <lineage>
        <taxon>Eukaryota</taxon>
        <taxon>Metazoa</taxon>
        <taxon>Ecdysozoa</taxon>
        <taxon>Arthropoda</taxon>
        <taxon>Crustacea</taxon>
        <taxon>Multicrustacea</taxon>
        <taxon>Malacostraca</taxon>
        <taxon>Eumalacostraca</taxon>
        <taxon>Eucarida</taxon>
        <taxon>Decapoda</taxon>
        <taxon>Pleocyemata</taxon>
        <taxon>Brachyura</taxon>
        <taxon>Eubrachyura</taxon>
        <taxon>Portunoidea</taxon>
        <taxon>Portunidae</taxon>
        <taxon>Portuninae</taxon>
        <taxon>Scylla</taxon>
    </lineage>
</organism>
<evidence type="ECO:0000313" key="2">
    <source>
        <dbReference type="Proteomes" id="UP001487740"/>
    </source>
</evidence>
<comment type="caution">
    <text evidence="1">The sequence shown here is derived from an EMBL/GenBank/DDBJ whole genome shotgun (WGS) entry which is preliminary data.</text>
</comment>
<name>A0AAW0T2Q6_SCYPA</name>
<sequence length="106" mass="11780">MVRWFVRPVPRFMDNCWCNASLPDSPHSAVTRPFISVGCVGLDRAPIVWREWEEVWEERGGEANVVGRGGGSVKWTPAECRAARRAELLRDSGFAGSVRPRRGAAA</sequence>